<feature type="transmembrane region" description="Helical" evidence="8">
    <location>
        <begin position="344"/>
        <end position="367"/>
    </location>
</feature>
<protein>
    <recommendedName>
        <fullName evidence="8">L-lactate permease</fullName>
    </recommendedName>
</protein>
<evidence type="ECO:0000313" key="10">
    <source>
        <dbReference type="Proteomes" id="UP000190092"/>
    </source>
</evidence>
<proteinExistence type="inferred from homology"/>
<keyword evidence="10" id="KW-1185">Reference proteome</keyword>
<comment type="similarity">
    <text evidence="2 8">Belongs to the lactate permease family.</text>
</comment>
<dbReference type="GO" id="GO:0015129">
    <property type="term" value="F:lactate transmembrane transporter activity"/>
    <property type="evidence" value="ECO:0007669"/>
    <property type="project" value="UniProtKB-UniRule"/>
</dbReference>
<evidence type="ECO:0000256" key="5">
    <source>
        <dbReference type="ARBA" id="ARBA00022692"/>
    </source>
</evidence>
<evidence type="ECO:0000256" key="1">
    <source>
        <dbReference type="ARBA" id="ARBA00004651"/>
    </source>
</evidence>
<keyword evidence="6 8" id="KW-1133">Transmembrane helix</keyword>
<keyword evidence="7 8" id="KW-0472">Membrane</keyword>
<feature type="transmembrane region" description="Helical" evidence="8">
    <location>
        <begin position="262"/>
        <end position="282"/>
    </location>
</feature>
<comment type="function">
    <text evidence="8">Uptake of L-lactate across the membrane. Can also transport D-lactate and glycolate.</text>
</comment>
<sequence length="480" mass="49280">MAYFVWSLPIFIVAALIVSGRASSAQAGCCGLAVAIVVVLTSAPNSSFTAPQAVLAMARGVWLGLLVGAVILGGLFFREAISGATDATELGPIPIALRRQQLYSSCFLVGPFAEAATGFGLGQVTIAPVLKRIEVTPMNGVIFGLFSQVMVPWGALANGTIVGAELAGLSPSILGLHSAQLTGLLLFTWLCLFWRLAAAAGVSGSCRDFISEAAFTMMAVALLILANMKIGPEVAAMAALGPLIAARFVFDLLSGRSCWRTAFHVGVPYAILIAGLAATRAIQPVNQFLSHAVVVRPFADGAIWLPLLHPGSWLLAVGLMTALFRGEPIGAAFVSAWRRGKKAVATIVLFLAMAQVMVASGVASGIAGGLRSSLGVAAVLATPVLASLFGFITSSSSATNGLLMPAQAALAQATHLSLSWLAAVQNVAAAAATMLSPVRLAMGCALVGRPDLERSAYAHAWPLGVIPLVILIGATIALAC</sequence>
<evidence type="ECO:0000256" key="2">
    <source>
        <dbReference type="ARBA" id="ARBA00010100"/>
    </source>
</evidence>
<evidence type="ECO:0000256" key="6">
    <source>
        <dbReference type="ARBA" id="ARBA00022989"/>
    </source>
</evidence>
<gene>
    <name evidence="9" type="ORF">SAMN02745126_01080</name>
</gene>
<evidence type="ECO:0000256" key="7">
    <source>
        <dbReference type="ARBA" id="ARBA00023136"/>
    </source>
</evidence>
<evidence type="ECO:0000256" key="4">
    <source>
        <dbReference type="ARBA" id="ARBA00022475"/>
    </source>
</evidence>
<dbReference type="OrthoDB" id="7246087at2"/>
<organism evidence="9 10">
    <name type="scientific">Enhydrobacter aerosaccus</name>
    <dbReference type="NCBI Taxonomy" id="225324"/>
    <lineage>
        <taxon>Bacteria</taxon>
        <taxon>Pseudomonadati</taxon>
        <taxon>Pseudomonadota</taxon>
        <taxon>Alphaproteobacteria</taxon>
        <taxon>Hyphomicrobiales</taxon>
        <taxon>Enhydrobacter</taxon>
    </lineage>
</organism>
<dbReference type="STRING" id="225324.SAMN02745126_01080"/>
<dbReference type="AlphaFoldDB" id="A0A1T4KPN7"/>
<feature type="transmembrane region" description="Helical" evidence="8">
    <location>
        <begin position="173"/>
        <end position="197"/>
    </location>
</feature>
<keyword evidence="4" id="KW-1003">Cell membrane</keyword>
<keyword evidence="8" id="KW-0997">Cell inner membrane</keyword>
<dbReference type="PANTHER" id="PTHR30003">
    <property type="entry name" value="L-LACTATE PERMEASE"/>
    <property type="match status" value="1"/>
</dbReference>
<feature type="transmembrane region" description="Helical" evidence="8">
    <location>
        <begin position="234"/>
        <end position="250"/>
    </location>
</feature>
<dbReference type="Pfam" id="PF02652">
    <property type="entry name" value="Lactate_perm"/>
    <property type="match status" value="1"/>
</dbReference>
<feature type="transmembrane region" description="Helical" evidence="8">
    <location>
        <begin position="373"/>
        <end position="392"/>
    </location>
</feature>
<feature type="transmembrane region" description="Helical" evidence="8">
    <location>
        <begin position="141"/>
        <end position="161"/>
    </location>
</feature>
<dbReference type="RefSeq" id="WP_139373727.1">
    <property type="nucleotide sequence ID" value="NZ_FUWJ01000001.1"/>
</dbReference>
<feature type="transmembrane region" description="Helical" evidence="8">
    <location>
        <begin position="302"/>
        <end position="324"/>
    </location>
</feature>
<name>A0A1T4KPN7_9HYPH</name>
<evidence type="ECO:0000313" key="9">
    <source>
        <dbReference type="EMBL" id="SJZ44297.1"/>
    </source>
</evidence>
<keyword evidence="3 8" id="KW-0813">Transport</keyword>
<evidence type="ECO:0000256" key="3">
    <source>
        <dbReference type="ARBA" id="ARBA00022448"/>
    </source>
</evidence>
<dbReference type="GO" id="GO:0005886">
    <property type="term" value="C:plasma membrane"/>
    <property type="evidence" value="ECO:0007669"/>
    <property type="project" value="UniProtKB-SubCell"/>
</dbReference>
<feature type="transmembrane region" description="Helical" evidence="8">
    <location>
        <begin position="456"/>
        <end position="479"/>
    </location>
</feature>
<evidence type="ECO:0000256" key="8">
    <source>
        <dbReference type="RuleBase" id="RU365092"/>
    </source>
</evidence>
<dbReference type="InterPro" id="IPR003804">
    <property type="entry name" value="Lactate_perm"/>
</dbReference>
<dbReference type="EMBL" id="FUWJ01000001">
    <property type="protein sequence ID" value="SJZ44297.1"/>
    <property type="molecule type" value="Genomic_DNA"/>
</dbReference>
<comment type="subcellular location">
    <subcellularLocation>
        <location evidence="8">Cell inner membrane</location>
        <topology evidence="8">Multi-pass membrane protein</topology>
    </subcellularLocation>
    <subcellularLocation>
        <location evidence="1">Cell membrane</location>
        <topology evidence="1">Multi-pass membrane protein</topology>
    </subcellularLocation>
</comment>
<feature type="transmembrane region" description="Helical" evidence="8">
    <location>
        <begin position="413"/>
        <end position="436"/>
    </location>
</feature>
<dbReference type="Proteomes" id="UP000190092">
    <property type="component" value="Unassembled WGS sequence"/>
</dbReference>
<dbReference type="GO" id="GO:0015295">
    <property type="term" value="F:solute:proton symporter activity"/>
    <property type="evidence" value="ECO:0007669"/>
    <property type="project" value="TreeGrafter"/>
</dbReference>
<keyword evidence="5 8" id="KW-0812">Transmembrane</keyword>
<accession>A0A1T4KPN7</accession>
<feature type="transmembrane region" description="Helical" evidence="8">
    <location>
        <begin position="59"/>
        <end position="77"/>
    </location>
</feature>
<feature type="transmembrane region" description="Helical" evidence="8">
    <location>
        <begin position="209"/>
        <end position="228"/>
    </location>
</feature>
<dbReference type="PANTHER" id="PTHR30003:SF0">
    <property type="entry name" value="GLYCOLATE PERMEASE GLCA-RELATED"/>
    <property type="match status" value="1"/>
</dbReference>
<reference evidence="10" key="1">
    <citation type="submission" date="2017-02" db="EMBL/GenBank/DDBJ databases">
        <authorList>
            <person name="Varghese N."/>
            <person name="Submissions S."/>
        </authorList>
    </citation>
    <scope>NUCLEOTIDE SEQUENCE [LARGE SCALE GENOMIC DNA]</scope>
    <source>
        <strain evidence="10">ATCC 27094</strain>
    </source>
</reference>